<evidence type="ECO:0000256" key="5">
    <source>
        <dbReference type="ARBA" id="ARBA00023295"/>
    </source>
</evidence>
<evidence type="ECO:0000256" key="6">
    <source>
        <dbReference type="RuleBase" id="RU361153"/>
    </source>
</evidence>
<dbReference type="Gene3D" id="3.20.20.80">
    <property type="entry name" value="Glycosidases"/>
    <property type="match status" value="1"/>
</dbReference>
<dbReference type="AlphaFoldDB" id="A0AAD5S5K0"/>
<reference evidence="10" key="1">
    <citation type="submission" date="2020-05" db="EMBL/GenBank/DDBJ databases">
        <title>Phylogenomic resolution of chytrid fungi.</title>
        <authorList>
            <person name="Stajich J.E."/>
            <person name="Amses K."/>
            <person name="Simmons R."/>
            <person name="Seto K."/>
            <person name="Myers J."/>
            <person name="Bonds A."/>
            <person name="Quandt C.A."/>
            <person name="Barry K."/>
            <person name="Liu P."/>
            <person name="Grigoriev I."/>
            <person name="Longcore J.E."/>
            <person name="James T.Y."/>
        </authorList>
    </citation>
    <scope>NUCLEOTIDE SEQUENCE</scope>
    <source>
        <strain evidence="10">JEL0318</strain>
    </source>
</reference>
<feature type="chain" id="PRO_5042248676" description="cellulase" evidence="8">
    <location>
        <begin position="19"/>
        <end position="382"/>
    </location>
</feature>
<dbReference type="PANTHER" id="PTHR34142:SF1">
    <property type="entry name" value="GLYCOSIDE HYDROLASE FAMILY 5 DOMAIN-CONTAINING PROTEIN"/>
    <property type="match status" value="1"/>
</dbReference>
<evidence type="ECO:0000259" key="9">
    <source>
        <dbReference type="Pfam" id="PF00150"/>
    </source>
</evidence>
<feature type="domain" description="Glycoside hydrolase family 5" evidence="9">
    <location>
        <begin position="38"/>
        <end position="291"/>
    </location>
</feature>
<dbReference type="Proteomes" id="UP001212841">
    <property type="component" value="Unassembled WGS sequence"/>
</dbReference>
<dbReference type="GO" id="GO:0009251">
    <property type="term" value="P:glucan catabolic process"/>
    <property type="evidence" value="ECO:0007669"/>
    <property type="project" value="TreeGrafter"/>
</dbReference>
<feature type="signal peptide" evidence="8">
    <location>
        <begin position="1"/>
        <end position="18"/>
    </location>
</feature>
<accession>A0AAD5S5K0</accession>
<feature type="region of interest" description="Disordered" evidence="7">
    <location>
        <begin position="328"/>
        <end position="349"/>
    </location>
</feature>
<evidence type="ECO:0000313" key="11">
    <source>
        <dbReference type="Proteomes" id="UP001212841"/>
    </source>
</evidence>
<dbReference type="SUPFAM" id="SSF51445">
    <property type="entry name" value="(Trans)glycosidases"/>
    <property type="match status" value="1"/>
</dbReference>
<evidence type="ECO:0000313" key="10">
    <source>
        <dbReference type="EMBL" id="KAJ3043372.1"/>
    </source>
</evidence>
<comment type="similarity">
    <text evidence="2 6">Belongs to the glycosyl hydrolase 5 (cellulase A) family.</text>
</comment>
<dbReference type="Pfam" id="PF00150">
    <property type="entry name" value="Cellulase"/>
    <property type="match status" value="1"/>
</dbReference>
<protein>
    <recommendedName>
        <fullName evidence="3">cellulase</fullName>
        <ecNumber evidence="3">3.2.1.4</ecNumber>
    </recommendedName>
</protein>
<name>A0AAD5S5K0_9FUNG</name>
<evidence type="ECO:0000256" key="4">
    <source>
        <dbReference type="ARBA" id="ARBA00022801"/>
    </source>
</evidence>
<dbReference type="GO" id="GO:0008810">
    <property type="term" value="F:cellulase activity"/>
    <property type="evidence" value="ECO:0007669"/>
    <property type="project" value="UniProtKB-EC"/>
</dbReference>
<dbReference type="PANTHER" id="PTHR34142">
    <property type="entry name" value="ENDO-BETA-1,4-GLUCANASE A"/>
    <property type="match status" value="1"/>
</dbReference>
<gene>
    <name evidence="10" type="ORF">HK097_001752</name>
</gene>
<dbReference type="InterPro" id="IPR001547">
    <property type="entry name" value="Glyco_hydro_5"/>
</dbReference>
<dbReference type="EC" id="3.2.1.4" evidence="3"/>
<keyword evidence="4 6" id="KW-0378">Hydrolase</keyword>
<proteinExistence type="inferred from homology"/>
<evidence type="ECO:0000256" key="7">
    <source>
        <dbReference type="SAM" id="MobiDB-lite"/>
    </source>
</evidence>
<evidence type="ECO:0000256" key="3">
    <source>
        <dbReference type="ARBA" id="ARBA00012601"/>
    </source>
</evidence>
<dbReference type="EMBL" id="JADGJD010001359">
    <property type="protein sequence ID" value="KAJ3043372.1"/>
    <property type="molecule type" value="Genomic_DNA"/>
</dbReference>
<keyword evidence="11" id="KW-1185">Reference proteome</keyword>
<dbReference type="InterPro" id="IPR017853">
    <property type="entry name" value="GH"/>
</dbReference>
<keyword evidence="8" id="KW-0732">Signal</keyword>
<comment type="catalytic activity">
    <reaction evidence="1">
        <text>Endohydrolysis of (1-&gt;4)-beta-D-glucosidic linkages in cellulose, lichenin and cereal beta-D-glucans.</text>
        <dbReference type="EC" id="3.2.1.4"/>
    </reaction>
</comment>
<keyword evidence="5 6" id="KW-0326">Glycosidase</keyword>
<comment type="caution">
    <text evidence="10">The sequence shown here is derived from an EMBL/GenBank/DDBJ whole genome shotgun (WGS) entry which is preliminary data.</text>
</comment>
<sequence length="382" mass="41501">MLTHKLPLILAAAGAAKAAIIYTGTNEAGLEFGSSEFPGQYNKHFINPDPTTVPFWKEAGLNIYRVGFQWERAQPAQGGALNETYLAYLDQFIDAATGAGQYVMLEPHNYARYYGKIVGSDIPNSALTDFWTKMATRYKSNRLVQFDLMNEPHTMPVAQWFSAAQASITAIRATGFKNTLYVPGIAWTGAHSWVSSGNSAGAGVISDPENNWAYDMHQYFDTDYSGTNKVCSHGVEVFTAATSWLRANGKKAFLGEFATTTDASCDGLIDKIVAYLEANSDVWIGWAWWAAGPWWGDYMFNIEPSVTAPQRDVLKKYFVGNKTPITTTTTSRATTTSTTRSTTTTRTTSAGTGCATLTVTAAGATVTVNGPPVTGEYMAFSN</sequence>
<evidence type="ECO:0000256" key="2">
    <source>
        <dbReference type="ARBA" id="ARBA00005641"/>
    </source>
</evidence>
<organism evidence="10 11">
    <name type="scientific">Rhizophlyctis rosea</name>
    <dbReference type="NCBI Taxonomy" id="64517"/>
    <lineage>
        <taxon>Eukaryota</taxon>
        <taxon>Fungi</taxon>
        <taxon>Fungi incertae sedis</taxon>
        <taxon>Chytridiomycota</taxon>
        <taxon>Chytridiomycota incertae sedis</taxon>
        <taxon>Chytridiomycetes</taxon>
        <taxon>Rhizophlyctidales</taxon>
        <taxon>Rhizophlyctidaceae</taxon>
        <taxon>Rhizophlyctis</taxon>
    </lineage>
</organism>
<evidence type="ECO:0000256" key="1">
    <source>
        <dbReference type="ARBA" id="ARBA00000966"/>
    </source>
</evidence>
<evidence type="ECO:0000256" key="8">
    <source>
        <dbReference type="SAM" id="SignalP"/>
    </source>
</evidence>